<evidence type="ECO:0000313" key="1">
    <source>
        <dbReference type="EMBL" id="PPK48935.1"/>
    </source>
</evidence>
<evidence type="ECO:0000313" key="2">
    <source>
        <dbReference type="Proteomes" id="UP000239863"/>
    </source>
</evidence>
<dbReference type="AlphaFoldDB" id="A0A2S6FZ83"/>
<gene>
    <name evidence="1" type="ORF">BD821_10355</name>
</gene>
<dbReference type="GeneID" id="75090835"/>
<reference evidence="1 2" key="1">
    <citation type="submission" date="2018-02" db="EMBL/GenBank/DDBJ databases">
        <title>Genomic Encyclopedia of Archaeal and Bacterial Type Strains, Phase II (KMG-II): from individual species to whole genera.</title>
        <authorList>
            <person name="Goeker M."/>
        </authorList>
    </citation>
    <scope>NUCLEOTIDE SEQUENCE [LARGE SCALE GENOMIC DNA]</scope>
    <source>
        <strain evidence="1 2">DSM 15099</strain>
    </source>
</reference>
<accession>A0A2S6FZ83</accession>
<organism evidence="1 2">
    <name type="scientific">Clostridium algidicarnis DSM 15099</name>
    <dbReference type="NCBI Taxonomy" id="1121295"/>
    <lineage>
        <taxon>Bacteria</taxon>
        <taxon>Bacillati</taxon>
        <taxon>Bacillota</taxon>
        <taxon>Clostridia</taxon>
        <taxon>Eubacteriales</taxon>
        <taxon>Clostridiaceae</taxon>
        <taxon>Clostridium</taxon>
    </lineage>
</organism>
<dbReference type="EMBL" id="PTIS01000003">
    <property type="protein sequence ID" value="PPK48935.1"/>
    <property type="molecule type" value="Genomic_DNA"/>
</dbReference>
<sequence>MEYKDLKRYQYEKIIQILCQYNNIDENDIIPLLKDKECKYLLLLLLKSNKCTDEIILEEIMPSKTKTSIKYNFKKAEEKLYVNKDFREKYFEIQKIIKEII</sequence>
<name>A0A2S6FZ83_9CLOT</name>
<evidence type="ECO:0008006" key="3">
    <source>
        <dbReference type="Google" id="ProtNLM"/>
    </source>
</evidence>
<dbReference type="STRING" id="37659.GCA_000703125_01985"/>
<dbReference type="Proteomes" id="UP000239863">
    <property type="component" value="Unassembled WGS sequence"/>
</dbReference>
<dbReference type="RefSeq" id="WP_029452705.1">
    <property type="nucleotide sequence ID" value="NZ_PTIS01000003.1"/>
</dbReference>
<dbReference type="OrthoDB" id="1930532at2"/>
<proteinExistence type="predicted"/>
<protein>
    <recommendedName>
        <fullName evidence="3">Ribose 5-phosphate isomerase</fullName>
    </recommendedName>
</protein>
<comment type="caution">
    <text evidence="1">The sequence shown here is derived from an EMBL/GenBank/DDBJ whole genome shotgun (WGS) entry which is preliminary data.</text>
</comment>